<dbReference type="AlphaFoldDB" id="A0AAN8TAH5"/>
<reference evidence="1 2" key="1">
    <citation type="submission" date="2024-02" db="EMBL/GenBank/DDBJ databases">
        <title>de novo genome assembly of Solanum bulbocastanum strain 11H21.</title>
        <authorList>
            <person name="Hosaka A.J."/>
        </authorList>
    </citation>
    <scope>NUCLEOTIDE SEQUENCE [LARGE SCALE GENOMIC DNA]</scope>
    <source>
        <tissue evidence="1">Young leaves</tissue>
    </source>
</reference>
<dbReference type="InterPro" id="IPR044807">
    <property type="entry name" value="DRIP1-like"/>
</dbReference>
<dbReference type="GO" id="GO:0004842">
    <property type="term" value="F:ubiquitin-protein transferase activity"/>
    <property type="evidence" value="ECO:0007669"/>
    <property type="project" value="InterPro"/>
</dbReference>
<proteinExistence type="predicted"/>
<keyword evidence="2" id="KW-1185">Reference proteome</keyword>
<organism evidence="1 2">
    <name type="scientific">Solanum bulbocastanum</name>
    <name type="common">Wild potato</name>
    <dbReference type="NCBI Taxonomy" id="147425"/>
    <lineage>
        <taxon>Eukaryota</taxon>
        <taxon>Viridiplantae</taxon>
        <taxon>Streptophyta</taxon>
        <taxon>Embryophyta</taxon>
        <taxon>Tracheophyta</taxon>
        <taxon>Spermatophyta</taxon>
        <taxon>Magnoliopsida</taxon>
        <taxon>eudicotyledons</taxon>
        <taxon>Gunneridae</taxon>
        <taxon>Pentapetalae</taxon>
        <taxon>asterids</taxon>
        <taxon>lamiids</taxon>
        <taxon>Solanales</taxon>
        <taxon>Solanaceae</taxon>
        <taxon>Solanoideae</taxon>
        <taxon>Solaneae</taxon>
        <taxon>Solanum</taxon>
    </lineage>
</organism>
<sequence length="205" mass="23349">MDHRKSSEETLALHSTASVAKISLKMLQLASSVSTTNVEIGGSIIMDNIEVHKNKKRNKNRKSVRKGKILVKKESLQYKKTKLWTKNRKNFPLFGLNLSHREESKKGLRLPPLDRPNIHLKDNSATVTLIQKFIAQKLNLNDHTEVDVVCCGEKLNGVMTLKDIQLRWKSHLPNAGKGKVKWELKEVVTQLGYIRSEKLQTPPKI</sequence>
<protein>
    <submittedName>
        <fullName evidence="1">Uncharacterized protein</fullName>
    </submittedName>
</protein>
<dbReference type="Gene3D" id="3.10.20.90">
    <property type="entry name" value="Phosphatidylinositol 3-kinase Catalytic Subunit, Chain A, domain 1"/>
    <property type="match status" value="1"/>
</dbReference>
<gene>
    <name evidence="1" type="ORF">RDI58_022370</name>
</gene>
<dbReference type="Proteomes" id="UP001371456">
    <property type="component" value="Unassembled WGS sequence"/>
</dbReference>
<evidence type="ECO:0000313" key="1">
    <source>
        <dbReference type="EMBL" id="KAK6780186.1"/>
    </source>
</evidence>
<accession>A0AAN8TAH5</accession>
<name>A0AAN8TAH5_SOLBU</name>
<dbReference type="EMBL" id="JBANQN010000009">
    <property type="protein sequence ID" value="KAK6780186.1"/>
    <property type="molecule type" value="Genomic_DNA"/>
</dbReference>
<dbReference type="PANTHER" id="PTHR46293:SF13">
    <property type="entry name" value="UBIQUITIN-LIKE DOMAIN-CONTAINING PROTEIN"/>
    <property type="match status" value="1"/>
</dbReference>
<comment type="caution">
    <text evidence="1">The sequence shown here is derived from an EMBL/GenBank/DDBJ whole genome shotgun (WGS) entry which is preliminary data.</text>
</comment>
<evidence type="ECO:0000313" key="2">
    <source>
        <dbReference type="Proteomes" id="UP001371456"/>
    </source>
</evidence>
<dbReference type="PANTHER" id="PTHR46293">
    <property type="entry name" value="E3 UBIQUITIN PROTEIN LIGASE DRIP1"/>
    <property type="match status" value="1"/>
</dbReference>